<gene>
    <name evidence="1" type="ORF">HNP98_002961</name>
</gene>
<proteinExistence type="predicted"/>
<organism evidence="1 2">
    <name type="scientific">Hymenobacter caeli</name>
    <dbReference type="NCBI Taxonomy" id="2735894"/>
    <lineage>
        <taxon>Bacteria</taxon>
        <taxon>Pseudomonadati</taxon>
        <taxon>Bacteroidota</taxon>
        <taxon>Cytophagia</taxon>
        <taxon>Cytophagales</taxon>
        <taxon>Hymenobacteraceae</taxon>
        <taxon>Hymenobacter</taxon>
    </lineage>
</organism>
<protein>
    <submittedName>
        <fullName evidence="1">Uncharacterized protein</fullName>
    </submittedName>
</protein>
<dbReference type="EMBL" id="JABSNP010000014">
    <property type="protein sequence ID" value="NRT20122.1"/>
    <property type="molecule type" value="Genomic_DNA"/>
</dbReference>
<dbReference type="Proteomes" id="UP000779507">
    <property type="component" value="Unassembled WGS sequence"/>
</dbReference>
<reference evidence="1 2" key="1">
    <citation type="submission" date="2020-05" db="EMBL/GenBank/DDBJ databases">
        <title>Genomic Encyclopedia of Type Strains, Phase IV (KMG-V): Genome sequencing to study the core and pangenomes of soil and plant-associated prokaryotes.</title>
        <authorList>
            <person name="Whitman W."/>
        </authorList>
    </citation>
    <scope>NUCLEOTIDE SEQUENCE [LARGE SCALE GENOMIC DNA]</scope>
    <source>
        <strain evidence="1 2">9A</strain>
    </source>
</reference>
<keyword evidence="2" id="KW-1185">Reference proteome</keyword>
<evidence type="ECO:0000313" key="1">
    <source>
        <dbReference type="EMBL" id="NRT20122.1"/>
    </source>
</evidence>
<name>A0ABX2FT30_9BACT</name>
<dbReference type="RefSeq" id="WP_173810878.1">
    <property type="nucleotide sequence ID" value="NZ_JABSNP010000014.1"/>
</dbReference>
<comment type="caution">
    <text evidence="1">The sequence shown here is derived from an EMBL/GenBank/DDBJ whole genome shotgun (WGS) entry which is preliminary data.</text>
</comment>
<accession>A0ABX2FT30</accession>
<evidence type="ECO:0000313" key="2">
    <source>
        <dbReference type="Proteomes" id="UP000779507"/>
    </source>
</evidence>
<sequence length="147" mass="15538">MQARSHSLVRRIVSLWLAALVLTASVGLTVARHTCRFSGRSRASLALLGPAPRGCYGATTPPRVKDGCCDFSTHLHKLTAPADAHAISKVLVPGPLMAAWLPGAAWPLAPQRRARVAAAGPRWFAADASPPPRGGRALLRWAGKLVV</sequence>